<evidence type="ECO:0000256" key="1">
    <source>
        <dbReference type="SAM" id="MobiDB-lite"/>
    </source>
</evidence>
<dbReference type="RefSeq" id="WP_132678384.1">
    <property type="nucleotide sequence ID" value="NZ_SMKS01000060.1"/>
</dbReference>
<proteinExistence type="predicted"/>
<sequence length="194" mass="20554">MTGTGGRFTADDIAHREHPVIPEQPEPGEEADLSELIELLSTDLEDAIEATLDQRSAEPARRFARRVAETDLLVALGEPDPDEAVETLGSTVLFVLVVSRLTGALHASPGDGLAGAAVTAVSEHIGTESAELAHEAIGLLDGPEPRERGIELSEQVLLSLLLLAAGFALRDCQNSPELPGSHEPCWHDEDSTVS</sequence>
<keyword evidence="3" id="KW-1185">Reference proteome</keyword>
<dbReference type="EMBL" id="SMKS01000060">
    <property type="protein sequence ID" value="TDD01542.1"/>
    <property type="molecule type" value="Genomic_DNA"/>
</dbReference>
<accession>A0A4R4V956</accession>
<evidence type="ECO:0000313" key="2">
    <source>
        <dbReference type="EMBL" id="TDD01542.1"/>
    </source>
</evidence>
<organism evidence="2 3">
    <name type="scientific">Saccharopolyspora terrae</name>
    <dbReference type="NCBI Taxonomy" id="2530384"/>
    <lineage>
        <taxon>Bacteria</taxon>
        <taxon>Bacillati</taxon>
        <taxon>Actinomycetota</taxon>
        <taxon>Actinomycetes</taxon>
        <taxon>Pseudonocardiales</taxon>
        <taxon>Pseudonocardiaceae</taxon>
        <taxon>Saccharopolyspora</taxon>
    </lineage>
</organism>
<reference evidence="2 3" key="1">
    <citation type="submission" date="2019-03" db="EMBL/GenBank/DDBJ databases">
        <title>Draft genome sequences of novel Actinobacteria.</title>
        <authorList>
            <person name="Sahin N."/>
            <person name="Ay H."/>
            <person name="Saygin H."/>
        </authorList>
    </citation>
    <scope>NUCLEOTIDE SEQUENCE [LARGE SCALE GENOMIC DNA]</scope>
    <source>
        <strain evidence="2 3">16K309</strain>
    </source>
</reference>
<comment type="caution">
    <text evidence="2">The sequence shown here is derived from an EMBL/GenBank/DDBJ whole genome shotgun (WGS) entry which is preliminary data.</text>
</comment>
<feature type="compositionally biased region" description="Basic and acidic residues" evidence="1">
    <location>
        <begin position="9"/>
        <end position="20"/>
    </location>
</feature>
<name>A0A4R4V956_9PSEU</name>
<evidence type="ECO:0000313" key="3">
    <source>
        <dbReference type="Proteomes" id="UP000295674"/>
    </source>
</evidence>
<gene>
    <name evidence="2" type="ORF">E1181_25020</name>
</gene>
<feature type="region of interest" description="Disordered" evidence="1">
    <location>
        <begin position="1"/>
        <end position="31"/>
    </location>
</feature>
<dbReference type="OrthoDB" id="3574377at2"/>
<protein>
    <submittedName>
        <fullName evidence="2">Uncharacterized protein</fullName>
    </submittedName>
</protein>
<dbReference type="Proteomes" id="UP000295674">
    <property type="component" value="Unassembled WGS sequence"/>
</dbReference>
<dbReference type="AlphaFoldDB" id="A0A4R4V956"/>